<dbReference type="CDD" id="cd00093">
    <property type="entry name" value="HTH_XRE"/>
    <property type="match status" value="1"/>
</dbReference>
<keyword evidence="3" id="KW-1185">Reference proteome</keyword>
<feature type="domain" description="HTH cro/C1-type" evidence="1">
    <location>
        <begin position="18"/>
        <end position="73"/>
    </location>
</feature>
<dbReference type="Gene3D" id="1.10.260.40">
    <property type="entry name" value="lambda repressor-like DNA-binding domains"/>
    <property type="match status" value="1"/>
</dbReference>
<name>A0ABR6EEL3_9ACTN</name>
<organism evidence="2 3">
    <name type="scientific">Streptomyces durbertensis</name>
    <dbReference type="NCBI Taxonomy" id="2448886"/>
    <lineage>
        <taxon>Bacteria</taxon>
        <taxon>Bacillati</taxon>
        <taxon>Actinomycetota</taxon>
        <taxon>Actinomycetes</taxon>
        <taxon>Kitasatosporales</taxon>
        <taxon>Streptomycetaceae</taxon>
        <taxon>Streptomyces</taxon>
    </lineage>
</organism>
<evidence type="ECO:0000259" key="1">
    <source>
        <dbReference type="PROSITE" id="PS50943"/>
    </source>
</evidence>
<dbReference type="EMBL" id="WMLF01000099">
    <property type="protein sequence ID" value="MBB1243781.1"/>
    <property type="molecule type" value="Genomic_DNA"/>
</dbReference>
<dbReference type="SUPFAM" id="SSF47413">
    <property type="entry name" value="lambda repressor-like DNA-binding domains"/>
    <property type="match status" value="1"/>
</dbReference>
<dbReference type="SMART" id="SM00530">
    <property type="entry name" value="HTH_XRE"/>
    <property type="match status" value="1"/>
</dbReference>
<dbReference type="InterPro" id="IPR001387">
    <property type="entry name" value="Cro/C1-type_HTH"/>
</dbReference>
<evidence type="ECO:0000313" key="3">
    <source>
        <dbReference type="Proteomes" id="UP000766698"/>
    </source>
</evidence>
<proteinExistence type="predicted"/>
<dbReference type="Pfam" id="PF13560">
    <property type="entry name" value="HTH_31"/>
    <property type="match status" value="1"/>
</dbReference>
<gene>
    <name evidence="2" type="ORF">GL263_09445</name>
</gene>
<dbReference type="Proteomes" id="UP000766698">
    <property type="component" value="Unassembled WGS sequence"/>
</dbReference>
<reference evidence="3" key="1">
    <citation type="journal article" date="2020" name="Syst. Appl. Microbiol.">
        <title>Streptomyces alkaliterrae sp. nov., isolated from an alkaline soil, and emended descriptions of Streptomyces alkaliphilus, Streptomyces calidiresistens and Streptomyces durbertensis.</title>
        <authorList>
            <person name="Swiecimska M."/>
            <person name="Golinska P."/>
            <person name="Nouioui I."/>
            <person name="Wypij M."/>
            <person name="Rai M."/>
            <person name="Sangal V."/>
            <person name="Goodfellow M."/>
        </authorList>
    </citation>
    <scope>NUCLEOTIDE SEQUENCE [LARGE SCALE GENOMIC DNA]</scope>
    <source>
        <strain evidence="3">DSM 104538</strain>
    </source>
</reference>
<comment type="caution">
    <text evidence="2">The sequence shown here is derived from an EMBL/GenBank/DDBJ whole genome shotgun (WGS) entry which is preliminary data.</text>
</comment>
<protein>
    <submittedName>
        <fullName evidence="2">Helix-turn-helix domain-containing protein</fullName>
    </submittedName>
</protein>
<sequence length="407" mass="44044">MRYRYDTPQHSESNGERLAALRKRRRWTQATLARETGYSLAAVRAFERGRRSLDRGSVILTFAKALGCHPTEITGQPLAPGDEASQDAAAAVSSVHRALLRHGRPARPTDDEAARVDLTGLQGRVREANRLRSSAALAGTAARLPALLRDAQVAVEVCEAGDRRVAYGLLASAYECAMQYLYTMGHSAAATLATERVLWAAEATEDPLRALAARWYQAGEFLAIGEHDDAADIIEESLKALGPAKGPEALSLLGAFHLKAALNAARAASPAVAEEHMSAATAAADQLGVDRNDFELQFGPTNAAIWSVSLPVEMGRGREAVRTAEYVTAGLPDDYPPERRSHYFIDMGRGHWYNGDRDKALAAFLEAESIAPTATRMHAGVRETVRTMIRTQRRGPVLELGIRVGAL</sequence>
<dbReference type="InterPro" id="IPR010982">
    <property type="entry name" value="Lambda_DNA-bd_dom_sf"/>
</dbReference>
<dbReference type="PROSITE" id="PS50943">
    <property type="entry name" value="HTH_CROC1"/>
    <property type="match status" value="1"/>
</dbReference>
<accession>A0ABR6EEL3</accession>
<dbReference type="RefSeq" id="WP_182855149.1">
    <property type="nucleotide sequence ID" value="NZ_WMLF01000099.1"/>
</dbReference>
<evidence type="ECO:0000313" key="2">
    <source>
        <dbReference type="EMBL" id="MBB1243781.1"/>
    </source>
</evidence>